<proteinExistence type="inferred from homology"/>
<evidence type="ECO:0000256" key="3">
    <source>
        <dbReference type="ARBA" id="ARBA00021616"/>
    </source>
</evidence>
<name>A0A0E1S0A5_COCIM</name>
<sequence>MAEEPRRSGRATKGQHKNLDMPEPPPKRKGKSQTKAPKQTSAEPTPPENEEDEIIRCICGEYEEEEDVERDMICCDKCSAWQHNDCMGLDFAKGEEPAEYYCEQCKPENHKVLLERMARGEKPWEEAAQKRAQAAEERKARRRKGGKRGRKSRVSDVKPETSDTTPRASAAPTQEPIQAVNEIQNGPPTNTGIQEQTTSSQKRKYSDHADTGQHEPEPKPKLQRLSVSGLPTVHPQEIKKSPAQSRKASMAGSPTTHGAKTSKSPTETTAGGATTLTQARKNVANALIKLFVEQAGVAQEQGKFSIPEGRTKESVGEYLGFAIEQAMYQNLCGGSGEPNDPYRQQMRTILFNVRKNPSLRDSLLVGRITPDAFSKMSTQDMASEELRQRDDEIKREAERQHIIIQETGPRIRRTHKGEEFVESDPQFVGTESVFSTAPARRDTLGEAMSPRAASPATGRTGSMDAVQQNQKPQPIDTQVIPTGRPGRSASDDFNIQNVWSSVQSPGAVPHHDPPQFGPTVFPQEHPPPSTHKVQADAEIDQLLKDEEPESPPYSPKDFPGPDIIWRGKVLMDGVASFSAGARFVGGADLSVRIPWSQLVPPSLTIDGRIDIQLATNYVCGLRYSHTVDITVVAIPPPDAPDDVVSFNNLFDYFVRRKRYGVMGKHPLPAVKDTYLVPVEAGSGRKPEFMEILENNAIENPTPERLLLVVFVLKTSNNHSNAVTPQHPPASVASPLTATPTARYSQHSLSYQDTDRPSGSPSQSQGHYSPPPPYSQPQSPLVLNGKAAAVYVLGEQLASSPTIEEVLRHAPNADVAQFNVIAEILSRHPSAANSYEQLMNALMERTNGGT</sequence>
<dbReference type="GO" id="GO:0031440">
    <property type="term" value="P:regulation of mRNA 3'-end processing"/>
    <property type="evidence" value="ECO:0007669"/>
    <property type="project" value="TreeGrafter"/>
</dbReference>
<feature type="region of interest" description="Disordered" evidence="8">
    <location>
        <begin position="440"/>
        <end position="481"/>
    </location>
</feature>
<dbReference type="SMART" id="SM00510">
    <property type="entry name" value="TFS2M"/>
    <property type="match status" value="1"/>
</dbReference>
<evidence type="ECO:0000256" key="8">
    <source>
        <dbReference type="SAM" id="MobiDB-lite"/>
    </source>
</evidence>
<dbReference type="InterPro" id="IPR019786">
    <property type="entry name" value="Zinc_finger_PHD-type_CS"/>
</dbReference>
<evidence type="ECO:0000313" key="12">
    <source>
        <dbReference type="Proteomes" id="UP000001261"/>
    </source>
</evidence>
<dbReference type="FunFam" id="3.30.40.10:FF:000560">
    <property type="entry name" value="Putative PHD finger domain protein"/>
    <property type="match status" value="1"/>
</dbReference>
<feature type="compositionally biased region" description="Polar residues" evidence="8">
    <location>
        <begin position="242"/>
        <end position="265"/>
    </location>
</feature>
<protein>
    <recommendedName>
        <fullName evidence="3">Transcription factor BYE1</fullName>
    </recommendedName>
</protein>
<dbReference type="VEuPathDB" id="FungiDB:CIMG_01340"/>
<evidence type="ECO:0000256" key="6">
    <source>
        <dbReference type="ARBA" id="ARBA00022833"/>
    </source>
</evidence>
<comment type="function">
    <text evidence="1">Negative regulator of transcription elongation.</text>
</comment>
<dbReference type="InterPro" id="IPR013083">
    <property type="entry name" value="Znf_RING/FYVE/PHD"/>
</dbReference>
<dbReference type="EMBL" id="GG704911">
    <property type="protein sequence ID" value="EAS35986.1"/>
    <property type="molecule type" value="Genomic_DNA"/>
</dbReference>
<feature type="region of interest" description="Disordered" evidence="8">
    <location>
        <begin position="741"/>
        <end position="779"/>
    </location>
</feature>
<feature type="compositionally biased region" description="Polar residues" evidence="8">
    <location>
        <begin position="162"/>
        <end position="200"/>
    </location>
</feature>
<dbReference type="PANTHER" id="PTHR11477">
    <property type="entry name" value="TRANSCRIPTION FACTOR S-II ZINC FINGER DOMAIN-CONTAINING PROTEIN"/>
    <property type="match status" value="1"/>
</dbReference>
<dbReference type="PROSITE" id="PS50016">
    <property type="entry name" value="ZF_PHD_2"/>
    <property type="match status" value="1"/>
</dbReference>
<feature type="domain" description="TFIIS central" evidence="10">
    <location>
        <begin position="279"/>
        <end position="409"/>
    </location>
</feature>
<comment type="similarity">
    <text evidence="2">Belongs to the BYE1 family.</text>
</comment>
<dbReference type="AlphaFoldDB" id="A0A0E1S0A5"/>
<dbReference type="Gene3D" id="1.10.472.30">
    <property type="entry name" value="Transcription elongation factor S-II, central domain"/>
    <property type="match status" value="1"/>
</dbReference>
<dbReference type="PROSITE" id="PS01359">
    <property type="entry name" value="ZF_PHD_1"/>
    <property type="match status" value="1"/>
</dbReference>
<feature type="region of interest" description="Disordered" evidence="8">
    <location>
        <begin position="1"/>
        <end position="53"/>
    </location>
</feature>
<feature type="compositionally biased region" description="Polar residues" evidence="8">
    <location>
        <begin position="33"/>
        <end position="43"/>
    </location>
</feature>
<reference evidence="12" key="2">
    <citation type="journal article" date="2010" name="Genome Res.">
        <title>Population genomic sequencing of Coccidioides fungi reveals recent hybridization and transposon control.</title>
        <authorList>
            <person name="Neafsey D.E."/>
            <person name="Barker B.M."/>
            <person name="Sharpton T.J."/>
            <person name="Stajich J.E."/>
            <person name="Park D.J."/>
            <person name="Whiston E."/>
            <person name="Hung C.-Y."/>
            <person name="McMahan C."/>
            <person name="White J."/>
            <person name="Sykes S."/>
            <person name="Heiman D."/>
            <person name="Young S."/>
            <person name="Zeng Q."/>
            <person name="Abouelleil A."/>
            <person name="Aftuck L."/>
            <person name="Bessette D."/>
            <person name="Brown A."/>
            <person name="FitzGerald M."/>
            <person name="Lui A."/>
            <person name="Macdonald J.P."/>
            <person name="Priest M."/>
            <person name="Orbach M.J."/>
            <person name="Galgiani J.N."/>
            <person name="Kirkland T.N."/>
            <person name="Cole G.T."/>
            <person name="Birren B.W."/>
            <person name="Henn M.R."/>
            <person name="Taylor J.W."/>
            <person name="Rounsley S.D."/>
        </authorList>
    </citation>
    <scope>GENOME REANNOTATION</scope>
    <source>
        <strain evidence="12">RS</strain>
    </source>
</reference>
<dbReference type="GO" id="GO:0000977">
    <property type="term" value="F:RNA polymerase II transcription regulatory region sequence-specific DNA binding"/>
    <property type="evidence" value="ECO:0007669"/>
    <property type="project" value="TreeGrafter"/>
</dbReference>
<dbReference type="RefSeq" id="XP_001247569.1">
    <property type="nucleotide sequence ID" value="XM_001247568.2"/>
</dbReference>
<dbReference type="SUPFAM" id="SSF46942">
    <property type="entry name" value="Elongation factor TFIIS domain 2"/>
    <property type="match status" value="1"/>
</dbReference>
<feature type="domain" description="PHD-type" evidence="9">
    <location>
        <begin position="54"/>
        <end position="108"/>
    </location>
</feature>
<feature type="region of interest" description="Disordered" evidence="8">
    <location>
        <begin position="121"/>
        <end position="273"/>
    </location>
</feature>
<feature type="compositionally biased region" description="Basic and acidic residues" evidence="8">
    <location>
        <begin position="121"/>
        <end position="139"/>
    </location>
</feature>
<dbReference type="InterPro" id="IPR019787">
    <property type="entry name" value="Znf_PHD-finger"/>
</dbReference>
<dbReference type="GeneID" id="4566968"/>
<keyword evidence="4" id="KW-0479">Metal-binding</keyword>
<dbReference type="GO" id="GO:0001139">
    <property type="term" value="F:RNA polymerase II complex recruiting activity"/>
    <property type="evidence" value="ECO:0007669"/>
    <property type="project" value="TreeGrafter"/>
</dbReference>
<feature type="compositionally biased region" description="Basic residues" evidence="8">
    <location>
        <begin position="140"/>
        <end position="152"/>
    </location>
</feature>
<keyword evidence="12" id="KW-1185">Reference proteome</keyword>
<dbReference type="InterPro" id="IPR003618">
    <property type="entry name" value="TFIIS_cen_dom"/>
</dbReference>
<feature type="region of interest" description="Disordered" evidence="8">
    <location>
        <begin position="503"/>
        <end position="534"/>
    </location>
</feature>
<evidence type="ECO:0000256" key="7">
    <source>
        <dbReference type="PROSITE-ProRule" id="PRU00146"/>
    </source>
</evidence>
<dbReference type="GO" id="GO:0006368">
    <property type="term" value="P:transcription elongation by RNA polymerase II"/>
    <property type="evidence" value="ECO:0007669"/>
    <property type="project" value="TreeGrafter"/>
</dbReference>
<feature type="compositionally biased region" description="Polar residues" evidence="8">
    <location>
        <begin position="741"/>
        <end position="751"/>
    </location>
</feature>
<dbReference type="STRING" id="246410.A0A0E1S0A5"/>
<dbReference type="PANTHER" id="PTHR11477:SF11">
    <property type="entry name" value="TRANSCRIPTION FACTOR BYE1"/>
    <property type="match status" value="1"/>
</dbReference>
<evidence type="ECO:0000256" key="1">
    <source>
        <dbReference type="ARBA" id="ARBA00002311"/>
    </source>
</evidence>
<dbReference type="OrthoDB" id="79252at2759"/>
<organism evidence="11 12">
    <name type="scientific">Coccidioides immitis (strain RS)</name>
    <name type="common">Valley fever fungus</name>
    <dbReference type="NCBI Taxonomy" id="246410"/>
    <lineage>
        <taxon>Eukaryota</taxon>
        <taxon>Fungi</taxon>
        <taxon>Dikarya</taxon>
        <taxon>Ascomycota</taxon>
        <taxon>Pezizomycotina</taxon>
        <taxon>Eurotiomycetes</taxon>
        <taxon>Eurotiomycetidae</taxon>
        <taxon>Onygenales</taxon>
        <taxon>Onygenaceae</taxon>
        <taxon>Coccidioides</taxon>
    </lineage>
</organism>
<dbReference type="InParanoid" id="A0A0E1S0A5"/>
<dbReference type="Pfam" id="PF00628">
    <property type="entry name" value="PHD"/>
    <property type="match status" value="1"/>
</dbReference>
<evidence type="ECO:0000256" key="5">
    <source>
        <dbReference type="ARBA" id="ARBA00022771"/>
    </source>
</evidence>
<dbReference type="SUPFAM" id="SSF57903">
    <property type="entry name" value="FYVE/PHD zinc finger"/>
    <property type="match status" value="1"/>
</dbReference>
<accession>A0A0E1S0A5</accession>
<dbReference type="GO" id="GO:0005634">
    <property type="term" value="C:nucleus"/>
    <property type="evidence" value="ECO:0007669"/>
    <property type="project" value="TreeGrafter"/>
</dbReference>
<dbReference type="KEGG" id="cim:CIMG_01340"/>
<evidence type="ECO:0000259" key="9">
    <source>
        <dbReference type="PROSITE" id="PS50016"/>
    </source>
</evidence>
<feature type="compositionally biased region" description="Polar residues" evidence="8">
    <location>
        <begin position="457"/>
        <end position="480"/>
    </location>
</feature>
<dbReference type="GO" id="GO:0031564">
    <property type="term" value="P:transcription antitermination"/>
    <property type="evidence" value="ECO:0007669"/>
    <property type="project" value="TreeGrafter"/>
</dbReference>
<evidence type="ECO:0000256" key="4">
    <source>
        <dbReference type="ARBA" id="ARBA00022723"/>
    </source>
</evidence>
<dbReference type="GO" id="GO:0008270">
    <property type="term" value="F:zinc ion binding"/>
    <property type="evidence" value="ECO:0007669"/>
    <property type="project" value="UniProtKB-KW"/>
</dbReference>
<dbReference type="CDD" id="cd21538">
    <property type="entry name" value="SPOC_TFIIS"/>
    <property type="match status" value="1"/>
</dbReference>
<dbReference type="InterPro" id="IPR001965">
    <property type="entry name" value="Znf_PHD"/>
</dbReference>
<dbReference type="SMART" id="SM00249">
    <property type="entry name" value="PHD"/>
    <property type="match status" value="1"/>
</dbReference>
<reference evidence="12" key="1">
    <citation type="journal article" date="2009" name="Genome Res.">
        <title>Comparative genomic analyses of the human fungal pathogens Coccidioides and their relatives.</title>
        <authorList>
            <person name="Sharpton T.J."/>
            <person name="Stajich J.E."/>
            <person name="Rounsley S.D."/>
            <person name="Gardner M.J."/>
            <person name="Wortman J.R."/>
            <person name="Jordar V.S."/>
            <person name="Maiti R."/>
            <person name="Kodira C.D."/>
            <person name="Neafsey D.E."/>
            <person name="Zeng Q."/>
            <person name="Hung C.-Y."/>
            <person name="McMahan C."/>
            <person name="Muszewska A."/>
            <person name="Grynberg M."/>
            <person name="Mandel M.A."/>
            <person name="Kellner E.M."/>
            <person name="Barker B.M."/>
            <person name="Galgiani J.N."/>
            <person name="Orbach M.J."/>
            <person name="Kirkland T.N."/>
            <person name="Cole G.T."/>
            <person name="Henn M.R."/>
            <person name="Birren B.W."/>
            <person name="Taylor J.W."/>
        </authorList>
    </citation>
    <scope>NUCLEOTIDE SEQUENCE [LARGE SCALE GENOMIC DNA]</scope>
    <source>
        <strain evidence="12">RS</strain>
    </source>
</reference>
<dbReference type="Proteomes" id="UP000001261">
    <property type="component" value="Unassembled WGS sequence"/>
</dbReference>
<dbReference type="InterPro" id="IPR012921">
    <property type="entry name" value="SPOC_C"/>
</dbReference>
<dbReference type="InterPro" id="IPR036575">
    <property type="entry name" value="TFIIS_cen_dom_sf"/>
</dbReference>
<evidence type="ECO:0000313" key="11">
    <source>
        <dbReference type="EMBL" id="EAS35986.1"/>
    </source>
</evidence>
<dbReference type="GO" id="GO:0006362">
    <property type="term" value="P:transcription elongation by RNA polymerase I"/>
    <property type="evidence" value="ECO:0007669"/>
    <property type="project" value="TreeGrafter"/>
</dbReference>
<dbReference type="OMA" id="AWISCET"/>
<gene>
    <name evidence="11" type="ORF">CIMG_01340</name>
</gene>
<feature type="compositionally biased region" description="Basic and acidic residues" evidence="8">
    <location>
        <begin position="204"/>
        <end position="220"/>
    </location>
</feature>
<keyword evidence="5 7" id="KW-0863">Zinc-finger</keyword>
<dbReference type="InterPro" id="IPR055499">
    <property type="entry name" value="DUF7071"/>
</dbReference>
<dbReference type="Gene3D" id="3.30.40.10">
    <property type="entry name" value="Zinc/RING finger domain, C3HC4 (zinc finger)"/>
    <property type="match status" value="1"/>
</dbReference>
<keyword evidence="6" id="KW-0862">Zinc</keyword>
<dbReference type="InterPro" id="IPR011011">
    <property type="entry name" value="Znf_FYVE_PHD"/>
</dbReference>
<evidence type="ECO:0000259" key="10">
    <source>
        <dbReference type="PROSITE" id="PS51321"/>
    </source>
</evidence>
<dbReference type="Pfam" id="PF07744">
    <property type="entry name" value="SPOC"/>
    <property type="match status" value="1"/>
</dbReference>
<dbReference type="PROSITE" id="PS51321">
    <property type="entry name" value="TFIIS_CENTRAL"/>
    <property type="match status" value="1"/>
</dbReference>
<evidence type="ECO:0000256" key="2">
    <source>
        <dbReference type="ARBA" id="ARBA00011050"/>
    </source>
</evidence>
<feature type="compositionally biased region" description="Low complexity" evidence="8">
    <location>
        <begin position="756"/>
        <end position="767"/>
    </location>
</feature>
<dbReference type="Pfam" id="PF23257">
    <property type="entry name" value="DUF7071"/>
    <property type="match status" value="1"/>
</dbReference>
<dbReference type="Pfam" id="PF07500">
    <property type="entry name" value="TFIIS_M"/>
    <property type="match status" value="1"/>
</dbReference>